<accession>A0ABV2AQD1</accession>
<proteinExistence type="predicted"/>
<comment type="caution">
    <text evidence="1">The sequence shown here is derived from an EMBL/GenBank/DDBJ whole genome shotgun (WGS) entry which is preliminary data.</text>
</comment>
<sequence length="217" mass="25485">MECVKKSMEIVKDETSYNFLEKLEKLEREIDIKILLLESNEITLKEAKCYFIGTAQLIISFKNRKLDEKTFKKAKMLLETCVEKSEKISKIEKFQKSKNMNKSSKKTNENLNYPKIGKGIKINRLKSHKTLVKDFEVKDSISLIDQERSLLKKAKFHDDSFMKGHREASVKAFRYYKELAEIYSNNSPIELGISKNQFRAKKKIIDSRFAFYGELEE</sequence>
<reference evidence="1 2" key="1">
    <citation type="journal article" date="2024" name="BMC Biol.">
        <title>Comparative genomics of Ascetosporea gives new insight into the evolutionary basis for animal parasitism in Rhizaria.</title>
        <authorList>
            <person name="Hiltunen Thoren M."/>
            <person name="Onut-Brannstrom I."/>
            <person name="Alfjorden A."/>
            <person name="Peckova H."/>
            <person name="Swords F."/>
            <person name="Hooper C."/>
            <person name="Holzer A.S."/>
            <person name="Bass D."/>
            <person name="Burki F."/>
        </authorList>
    </citation>
    <scope>NUCLEOTIDE SEQUENCE [LARGE SCALE GENOMIC DNA]</scope>
    <source>
        <strain evidence="1">20-A016</strain>
    </source>
</reference>
<organism evidence="1 2">
    <name type="scientific">Bonamia ostreae</name>
    <dbReference type="NCBI Taxonomy" id="126728"/>
    <lineage>
        <taxon>Eukaryota</taxon>
        <taxon>Sar</taxon>
        <taxon>Rhizaria</taxon>
        <taxon>Endomyxa</taxon>
        <taxon>Ascetosporea</taxon>
        <taxon>Haplosporida</taxon>
        <taxon>Bonamia</taxon>
    </lineage>
</organism>
<name>A0ABV2AQD1_9EUKA</name>
<evidence type="ECO:0000313" key="2">
    <source>
        <dbReference type="Proteomes" id="UP001439008"/>
    </source>
</evidence>
<dbReference type="EMBL" id="JBDODL010001563">
    <property type="protein sequence ID" value="MES1921623.1"/>
    <property type="molecule type" value="Genomic_DNA"/>
</dbReference>
<keyword evidence="2" id="KW-1185">Reference proteome</keyword>
<protein>
    <submittedName>
        <fullName evidence="1">Uncharacterized protein</fullName>
    </submittedName>
</protein>
<dbReference type="Proteomes" id="UP001439008">
    <property type="component" value="Unassembled WGS sequence"/>
</dbReference>
<evidence type="ECO:0000313" key="1">
    <source>
        <dbReference type="EMBL" id="MES1921623.1"/>
    </source>
</evidence>
<gene>
    <name evidence="1" type="ORF">MHBO_003150</name>
</gene>